<proteinExistence type="predicted"/>
<dbReference type="Proteomes" id="UP000468901">
    <property type="component" value="Unassembled WGS sequence"/>
</dbReference>
<evidence type="ECO:0000313" key="2">
    <source>
        <dbReference type="EMBL" id="KAB7739127.1"/>
    </source>
</evidence>
<sequence>MQRFVVIFFLLVLAGPAFAGSAAIETKLYFGLGIPGGGRVGERQWMRFLAETVTPRFPDGLTVLSGTGQWRDPKGQSAKVMSEPSRIVIIVHPETAATAKAIAEIRQTYVKRFRQQSVLQTDQPVNVVE</sequence>
<dbReference type="Pfam" id="PF12098">
    <property type="entry name" value="DUF3574"/>
    <property type="match status" value="1"/>
</dbReference>
<feature type="signal peptide" evidence="1">
    <location>
        <begin position="1"/>
        <end position="19"/>
    </location>
</feature>
<name>A0A6N6VHD8_9HYPH</name>
<evidence type="ECO:0000313" key="3">
    <source>
        <dbReference type="Proteomes" id="UP000468901"/>
    </source>
</evidence>
<protein>
    <submittedName>
        <fullName evidence="2">DUF3574 domain-containing protein</fullName>
    </submittedName>
</protein>
<evidence type="ECO:0000256" key="1">
    <source>
        <dbReference type="SAM" id="SignalP"/>
    </source>
</evidence>
<accession>A0A6N6VHD8</accession>
<reference evidence="2 3" key="1">
    <citation type="submission" date="2019-09" db="EMBL/GenBank/DDBJ databases">
        <title>Parvibaculum sedimenti sp. nov., isolated from sediment.</title>
        <authorList>
            <person name="Wang Y."/>
        </authorList>
    </citation>
    <scope>NUCLEOTIDE SEQUENCE [LARGE SCALE GENOMIC DNA]</scope>
    <source>
        <strain evidence="2 3">HXT-9</strain>
    </source>
</reference>
<keyword evidence="3" id="KW-1185">Reference proteome</keyword>
<keyword evidence="1" id="KW-0732">Signal</keyword>
<organism evidence="2 3">
    <name type="scientific">Parvibaculum sedimenti</name>
    <dbReference type="NCBI Taxonomy" id="2608632"/>
    <lineage>
        <taxon>Bacteria</taxon>
        <taxon>Pseudomonadati</taxon>
        <taxon>Pseudomonadota</taxon>
        <taxon>Alphaproteobacteria</taxon>
        <taxon>Hyphomicrobiales</taxon>
        <taxon>Parvibaculaceae</taxon>
        <taxon>Parvibaculum</taxon>
    </lineage>
</organism>
<dbReference type="InterPro" id="IPR021957">
    <property type="entry name" value="DUF3574"/>
</dbReference>
<gene>
    <name evidence="2" type="ORF">F2P47_14050</name>
</gene>
<comment type="caution">
    <text evidence="2">The sequence shown here is derived from an EMBL/GenBank/DDBJ whole genome shotgun (WGS) entry which is preliminary data.</text>
</comment>
<dbReference type="RefSeq" id="WP_152217010.1">
    <property type="nucleotide sequence ID" value="NZ_JBAQYD010000387.1"/>
</dbReference>
<dbReference type="AlphaFoldDB" id="A0A6N6VHD8"/>
<feature type="chain" id="PRO_5027025559" evidence="1">
    <location>
        <begin position="20"/>
        <end position="129"/>
    </location>
</feature>
<dbReference type="EMBL" id="WESC01000013">
    <property type="protein sequence ID" value="KAB7739127.1"/>
    <property type="molecule type" value="Genomic_DNA"/>
</dbReference>